<dbReference type="EMBL" id="LJSN01000002">
    <property type="protein sequence ID" value="PNE41304.1"/>
    <property type="molecule type" value="Genomic_DNA"/>
</dbReference>
<reference evidence="2" key="1">
    <citation type="submission" date="2015-09" db="EMBL/GenBank/DDBJ databases">
        <authorList>
            <person name="Graham D.E."/>
            <person name="Mahan K.M."/>
            <person name="Klingeman D.M."/>
            <person name="Fida T."/>
            <person name="Giannone R.J."/>
            <person name="Hettich R.L."/>
            <person name="Parry R.J."/>
            <person name="Spain J.C."/>
        </authorList>
    </citation>
    <scope>NUCLEOTIDE SEQUENCE [LARGE SCALE GENOMIC DNA]</scope>
    <source>
        <strain evidence="2">JCM 4701</strain>
    </source>
</reference>
<comment type="caution">
    <text evidence="1">The sequence shown here is derived from an EMBL/GenBank/DDBJ whole genome shotgun (WGS) entry which is preliminary data.</text>
</comment>
<gene>
    <name evidence="1" type="ORF">AOB60_11525</name>
</gene>
<dbReference type="InterPro" id="IPR034660">
    <property type="entry name" value="DinB/YfiT-like"/>
</dbReference>
<dbReference type="RefSeq" id="WP_073447285.1">
    <property type="nucleotide sequence ID" value="NZ_LJSN01000002.1"/>
</dbReference>
<evidence type="ECO:0000313" key="1">
    <source>
        <dbReference type="EMBL" id="PNE41304.1"/>
    </source>
</evidence>
<dbReference type="AlphaFoldDB" id="A0A2N8PJU7"/>
<dbReference type="InterPro" id="IPR007061">
    <property type="entry name" value="MST-like"/>
</dbReference>
<keyword evidence="2" id="KW-1185">Reference proteome</keyword>
<dbReference type="Proteomes" id="UP000236047">
    <property type="component" value="Unassembled WGS sequence"/>
</dbReference>
<evidence type="ECO:0000313" key="2">
    <source>
        <dbReference type="Proteomes" id="UP000236047"/>
    </source>
</evidence>
<dbReference type="Gene3D" id="1.20.120.450">
    <property type="entry name" value="dinb family like domain"/>
    <property type="match status" value="1"/>
</dbReference>
<dbReference type="SUPFAM" id="SSF109854">
    <property type="entry name" value="DinB/YfiT-like putative metalloenzymes"/>
    <property type="match status" value="1"/>
</dbReference>
<organism evidence="1 2">
    <name type="scientific">Streptomyces noursei</name>
    <name type="common">Streptomyces albulus</name>
    <dbReference type="NCBI Taxonomy" id="1971"/>
    <lineage>
        <taxon>Bacteria</taxon>
        <taxon>Bacillati</taxon>
        <taxon>Actinomycetota</taxon>
        <taxon>Actinomycetes</taxon>
        <taxon>Kitasatosporales</taxon>
        <taxon>Streptomycetaceae</taxon>
        <taxon>Streptomyces</taxon>
    </lineage>
</organism>
<dbReference type="Pfam" id="PF04978">
    <property type="entry name" value="MST"/>
    <property type="match status" value="1"/>
</dbReference>
<protein>
    <submittedName>
        <fullName evidence="1">Mini-circle protein</fullName>
    </submittedName>
</protein>
<proteinExistence type="predicted"/>
<accession>A0A2N8PJU7</accession>
<name>A0A2N8PJU7_STRNR</name>
<sequence>MTWTAPRIERRDIPAAASERAMLQGWLDFHRDTLLSKCAGLTGEQLARATTPPSPLTLLGLVRHLAYVERVWFRQRFAGEQIDSLYFTEGAPDADFDDLDPARAEAEHAVFRAEIAACDAVAAGRDLDETFTTASGRTLNLRWVYVHMIEEYARHNGHADLLREALDGETGD</sequence>